<gene>
    <name evidence="1" type="ORF">PoB_004558300</name>
</gene>
<accession>A0AAV4BJX4</accession>
<evidence type="ECO:0000313" key="2">
    <source>
        <dbReference type="Proteomes" id="UP000735302"/>
    </source>
</evidence>
<keyword evidence="2" id="KW-1185">Reference proteome</keyword>
<organism evidence="1 2">
    <name type="scientific">Plakobranchus ocellatus</name>
    <dbReference type="NCBI Taxonomy" id="259542"/>
    <lineage>
        <taxon>Eukaryota</taxon>
        <taxon>Metazoa</taxon>
        <taxon>Spiralia</taxon>
        <taxon>Lophotrochozoa</taxon>
        <taxon>Mollusca</taxon>
        <taxon>Gastropoda</taxon>
        <taxon>Heterobranchia</taxon>
        <taxon>Euthyneura</taxon>
        <taxon>Panpulmonata</taxon>
        <taxon>Sacoglossa</taxon>
        <taxon>Placobranchoidea</taxon>
        <taxon>Plakobranchidae</taxon>
        <taxon>Plakobranchus</taxon>
    </lineage>
</organism>
<evidence type="ECO:0000313" key="1">
    <source>
        <dbReference type="EMBL" id="GFO19078.1"/>
    </source>
</evidence>
<sequence length="68" mass="7062">MRAGRFDRPSVPAGCSSGLGLLVDLTTPGGFKRQAPPPLPCSRPGPLFSVCSQMRPAEAKNKPALLAS</sequence>
<dbReference type="AlphaFoldDB" id="A0AAV4BJX4"/>
<proteinExistence type="predicted"/>
<name>A0AAV4BJX4_9GAST</name>
<reference evidence="1 2" key="1">
    <citation type="journal article" date="2021" name="Elife">
        <title>Chloroplast acquisition without the gene transfer in kleptoplastic sea slugs, Plakobranchus ocellatus.</title>
        <authorList>
            <person name="Maeda T."/>
            <person name="Takahashi S."/>
            <person name="Yoshida T."/>
            <person name="Shimamura S."/>
            <person name="Takaki Y."/>
            <person name="Nagai Y."/>
            <person name="Toyoda A."/>
            <person name="Suzuki Y."/>
            <person name="Arimoto A."/>
            <person name="Ishii H."/>
            <person name="Satoh N."/>
            <person name="Nishiyama T."/>
            <person name="Hasebe M."/>
            <person name="Maruyama T."/>
            <person name="Minagawa J."/>
            <person name="Obokata J."/>
            <person name="Shigenobu S."/>
        </authorList>
    </citation>
    <scope>NUCLEOTIDE SEQUENCE [LARGE SCALE GENOMIC DNA]</scope>
</reference>
<dbReference type="EMBL" id="BLXT01005012">
    <property type="protein sequence ID" value="GFO19078.1"/>
    <property type="molecule type" value="Genomic_DNA"/>
</dbReference>
<comment type="caution">
    <text evidence="1">The sequence shown here is derived from an EMBL/GenBank/DDBJ whole genome shotgun (WGS) entry which is preliminary data.</text>
</comment>
<protein>
    <submittedName>
        <fullName evidence="1">Uncharacterized protein</fullName>
    </submittedName>
</protein>
<dbReference type="Proteomes" id="UP000735302">
    <property type="component" value="Unassembled WGS sequence"/>
</dbReference>